<evidence type="ECO:0000313" key="4">
    <source>
        <dbReference type="Proteomes" id="UP000292507"/>
    </source>
</evidence>
<keyword evidence="4" id="KW-1185">Reference proteome</keyword>
<dbReference type="AlphaFoldDB" id="A0A4Q7YBU1"/>
<organism evidence="3 4">
    <name type="scientific">Blastococcus saxobsidens</name>
    <dbReference type="NCBI Taxonomy" id="138336"/>
    <lineage>
        <taxon>Bacteria</taxon>
        <taxon>Bacillati</taxon>
        <taxon>Actinomycetota</taxon>
        <taxon>Actinomycetes</taxon>
        <taxon>Geodermatophilales</taxon>
        <taxon>Geodermatophilaceae</taxon>
        <taxon>Blastococcus</taxon>
    </lineage>
</organism>
<evidence type="ECO:0000313" key="3">
    <source>
        <dbReference type="EMBL" id="RZU33691.1"/>
    </source>
</evidence>
<feature type="domain" description="DUF7168" evidence="2">
    <location>
        <begin position="245"/>
        <end position="344"/>
    </location>
</feature>
<dbReference type="Pfam" id="PF10979">
    <property type="entry name" value="DUF2786"/>
    <property type="match status" value="1"/>
</dbReference>
<sequence length="404" mass="43075">MPHVIDEAWLAGLLQDRALLLSDAGIGELATTLGTAGVDLGTGGLLPQALLAALDDTWERGWQPADVAHAARRQVGAGSVPLVVALIAEHARRTDAISRAPDGWVAQLAELGAREAGDSPVPTACHRLQRRAPAEAWRIALLLVGLLRTTPRIEVLVPPPSRWGAARVRPDRPAADDDRALRRIRGLLAKAESTEFAEEAEALTAKAQELMTRHAVDAALLAEATPASTHVGTRRVHVADPYVRAKMQLLAAVAEANGVRLVWYQGLGIANLVGVPTALDAVELLFTSLLLQVSQALSTAERAAGLRSAARTFRRAFLLGYAHRIGERLTTARRQATAEAATERGVDLLPVLRSQQAAVEARAAELFPRVRATRSRASVDAGGWYAGRAAAEQADVAARRESLD</sequence>
<dbReference type="EMBL" id="SHKV01000001">
    <property type="protein sequence ID" value="RZU33691.1"/>
    <property type="molecule type" value="Genomic_DNA"/>
</dbReference>
<dbReference type="Pfam" id="PF23771">
    <property type="entry name" value="DUF7168"/>
    <property type="match status" value="1"/>
</dbReference>
<dbReference type="Proteomes" id="UP000292507">
    <property type="component" value="Unassembled WGS sequence"/>
</dbReference>
<dbReference type="InterPro" id="IPR024498">
    <property type="entry name" value="DUF2786"/>
</dbReference>
<proteinExistence type="predicted"/>
<reference evidence="3 4" key="1">
    <citation type="submission" date="2019-02" db="EMBL/GenBank/DDBJ databases">
        <title>Sequencing the genomes of 1000 actinobacteria strains.</title>
        <authorList>
            <person name="Klenk H.-P."/>
        </authorList>
    </citation>
    <scope>NUCLEOTIDE SEQUENCE [LARGE SCALE GENOMIC DNA]</scope>
    <source>
        <strain evidence="3 4">DSM 44509</strain>
    </source>
</reference>
<gene>
    <name evidence="3" type="ORF">BKA19_3425</name>
</gene>
<dbReference type="InterPro" id="IPR055592">
    <property type="entry name" value="DUF7168"/>
</dbReference>
<comment type="caution">
    <text evidence="3">The sequence shown here is derived from an EMBL/GenBank/DDBJ whole genome shotgun (WGS) entry which is preliminary data.</text>
</comment>
<accession>A0A4Q7YBU1</accession>
<name>A0A4Q7YBU1_9ACTN</name>
<evidence type="ECO:0000259" key="2">
    <source>
        <dbReference type="Pfam" id="PF23771"/>
    </source>
</evidence>
<feature type="domain" description="DUF2786" evidence="1">
    <location>
        <begin position="179"/>
        <end position="217"/>
    </location>
</feature>
<protein>
    <submittedName>
        <fullName evidence="3">Uncharacterized protein DUF2786</fullName>
    </submittedName>
</protein>
<evidence type="ECO:0000259" key="1">
    <source>
        <dbReference type="Pfam" id="PF10979"/>
    </source>
</evidence>